<comment type="similarity">
    <text evidence="1 2">Belongs to the outer membrane factor (OMF) (TC 1.B.17) family.</text>
</comment>
<keyword evidence="2" id="KW-0564">Palmitate</keyword>
<keyword evidence="2" id="KW-0812">Transmembrane</keyword>
<dbReference type="Gene3D" id="2.20.200.10">
    <property type="entry name" value="Outer membrane efflux proteins (OEP)"/>
    <property type="match status" value="1"/>
</dbReference>
<dbReference type="SUPFAM" id="SSF56954">
    <property type="entry name" value="Outer membrane efflux proteins (OEP)"/>
    <property type="match status" value="1"/>
</dbReference>
<dbReference type="OrthoDB" id="9770517at2"/>
<keyword evidence="2" id="KW-1134">Transmembrane beta strand</keyword>
<dbReference type="InterPro" id="IPR006311">
    <property type="entry name" value="TAT_signal"/>
</dbReference>
<feature type="signal peptide" evidence="2">
    <location>
        <begin position="1"/>
        <end position="28"/>
    </location>
</feature>
<dbReference type="PROSITE" id="PS51257">
    <property type="entry name" value="PROKAR_LIPOPROTEIN"/>
    <property type="match status" value="1"/>
</dbReference>
<dbReference type="InterPro" id="IPR003423">
    <property type="entry name" value="OMP_efflux"/>
</dbReference>
<dbReference type="STRING" id="1177982.SAMN04489711_107151"/>
<evidence type="ECO:0000313" key="3">
    <source>
        <dbReference type="EMBL" id="SFE92663.1"/>
    </source>
</evidence>
<gene>
    <name evidence="3" type="ORF">SAMN04489711_107151</name>
</gene>
<dbReference type="PROSITE" id="PS51318">
    <property type="entry name" value="TAT"/>
    <property type="match status" value="1"/>
</dbReference>
<sequence length="527" mass="54833">MTRISLPPSRRALLACAAAALLAGCANLAPPYAPPALPVPATLEGQATAGASATSTAASTAAASASADAAAQDGARLPAWESFITDPRLRDVVGRALAGNRDLRVALLAIERARAQYGVSRADLLPTVAATGGGTRARTADDLTAAGRSNTTGQYSAQVGFASYELDFFGRVRNLNDAALQEFLRVGENARSLRLSLIADVAGAWLTLDADARRLLLARETLRTREQSLAVSRQSRERGATSGLTLTQTQTTVDSARADAAAAAAQIAKDRNALQLLVGAPLPETLLPPSAVEAFALAATPTTMEAAAGAAPSAQAGSPDAARWQRPTLEAAPLLAVPSALPSSVLLRRPDIQAAERSLQGSYASIGAARAAFFPSITLTTSVGTASNALSGLFGSGNSTWSFAPQIRLPIFDAGRNQANLRVAEVARDTALAQYDKAVQTAFREAADALADRATLQERLQAQASLVANTQRALDLTLARWRLGADSYLAVLDAQRSLYAAQQTLIGLQLTEQTNRITLYKVLGGAD</sequence>
<feature type="chain" id="PRO_5011332520" evidence="2">
    <location>
        <begin position="29"/>
        <end position="527"/>
    </location>
</feature>
<organism evidence="3 4">
    <name type="scientific">Paracidovorax wautersii</name>
    <dbReference type="NCBI Taxonomy" id="1177982"/>
    <lineage>
        <taxon>Bacteria</taxon>
        <taxon>Pseudomonadati</taxon>
        <taxon>Pseudomonadota</taxon>
        <taxon>Betaproteobacteria</taxon>
        <taxon>Burkholderiales</taxon>
        <taxon>Comamonadaceae</taxon>
        <taxon>Paracidovorax</taxon>
    </lineage>
</organism>
<dbReference type="PANTHER" id="PTHR30203:SF32">
    <property type="entry name" value="CATION EFFLUX SYSTEM PROTEIN CUSC"/>
    <property type="match status" value="1"/>
</dbReference>
<dbReference type="NCBIfam" id="TIGR01845">
    <property type="entry name" value="outer_NodT"/>
    <property type="match status" value="1"/>
</dbReference>
<evidence type="ECO:0000256" key="1">
    <source>
        <dbReference type="ARBA" id="ARBA00007613"/>
    </source>
</evidence>
<dbReference type="EMBL" id="FONX01000007">
    <property type="protein sequence ID" value="SFE92663.1"/>
    <property type="molecule type" value="Genomic_DNA"/>
</dbReference>
<dbReference type="Pfam" id="PF02321">
    <property type="entry name" value="OEP"/>
    <property type="match status" value="2"/>
</dbReference>
<evidence type="ECO:0000256" key="2">
    <source>
        <dbReference type="RuleBase" id="RU362097"/>
    </source>
</evidence>
<reference evidence="4" key="1">
    <citation type="submission" date="2016-10" db="EMBL/GenBank/DDBJ databases">
        <authorList>
            <person name="Varghese N."/>
            <person name="Submissions S."/>
        </authorList>
    </citation>
    <scope>NUCLEOTIDE SEQUENCE [LARGE SCALE GENOMIC DNA]</scope>
    <source>
        <strain evidence="4">DSM 27981</strain>
    </source>
</reference>
<comment type="subcellular location">
    <subcellularLocation>
        <location evidence="2">Cell membrane</location>
        <topology evidence="2">Lipid-anchor</topology>
    </subcellularLocation>
</comment>
<dbReference type="AlphaFoldDB" id="A0A1I2EIZ7"/>
<protein>
    <submittedName>
        <fullName evidence="3">Efflux transporter, outer membrane factor (OMF) lipoprotein, NodT family</fullName>
    </submittedName>
</protein>
<name>A0A1I2EIZ7_9BURK</name>
<dbReference type="Proteomes" id="UP000199119">
    <property type="component" value="Unassembled WGS sequence"/>
</dbReference>
<dbReference type="RefSeq" id="WP_092939784.1">
    <property type="nucleotide sequence ID" value="NZ_FONX01000007.1"/>
</dbReference>
<dbReference type="GO" id="GO:0015562">
    <property type="term" value="F:efflux transmembrane transporter activity"/>
    <property type="evidence" value="ECO:0007669"/>
    <property type="project" value="InterPro"/>
</dbReference>
<keyword evidence="2" id="KW-0472">Membrane</keyword>
<dbReference type="GO" id="GO:0005886">
    <property type="term" value="C:plasma membrane"/>
    <property type="evidence" value="ECO:0007669"/>
    <property type="project" value="UniProtKB-SubCell"/>
</dbReference>
<proteinExistence type="inferred from homology"/>
<dbReference type="InterPro" id="IPR010131">
    <property type="entry name" value="MdtP/NodT-like"/>
</dbReference>
<dbReference type="Gene3D" id="1.20.1600.10">
    <property type="entry name" value="Outer membrane efflux proteins (OEP)"/>
    <property type="match status" value="1"/>
</dbReference>
<accession>A0A1I2EIZ7</accession>
<keyword evidence="2" id="KW-0732">Signal</keyword>
<dbReference type="PANTHER" id="PTHR30203">
    <property type="entry name" value="OUTER MEMBRANE CATION EFFLUX PROTEIN"/>
    <property type="match status" value="1"/>
</dbReference>
<evidence type="ECO:0000313" key="4">
    <source>
        <dbReference type="Proteomes" id="UP000199119"/>
    </source>
</evidence>
<keyword evidence="2 3" id="KW-0449">Lipoprotein</keyword>
<keyword evidence="4" id="KW-1185">Reference proteome</keyword>